<feature type="compositionally biased region" description="Polar residues" evidence="1">
    <location>
        <begin position="317"/>
        <end position="326"/>
    </location>
</feature>
<dbReference type="AlphaFoldDB" id="A0A2T2Z923"/>
<dbReference type="Proteomes" id="UP000241647">
    <property type="component" value="Unassembled WGS sequence"/>
</dbReference>
<evidence type="ECO:0000313" key="3">
    <source>
        <dbReference type="EMBL" id="PSR64257.1"/>
    </source>
</evidence>
<dbReference type="RefSeq" id="WP_084493658.1">
    <property type="nucleotide sequence ID" value="NZ_PYHS01000004.1"/>
</dbReference>
<gene>
    <name evidence="3" type="ORF">C8259_10780</name>
</gene>
<feature type="region of interest" description="Disordered" evidence="1">
    <location>
        <begin position="283"/>
        <end position="337"/>
    </location>
</feature>
<feature type="domain" description="Bacteriophage T5 Orf172 DNA-binding" evidence="2">
    <location>
        <begin position="22"/>
        <end position="101"/>
    </location>
</feature>
<organism evidence="3 4">
    <name type="scientific">Nocardia nova</name>
    <dbReference type="NCBI Taxonomy" id="37330"/>
    <lineage>
        <taxon>Bacteria</taxon>
        <taxon>Bacillati</taxon>
        <taxon>Actinomycetota</taxon>
        <taxon>Actinomycetes</taxon>
        <taxon>Mycobacteriales</taxon>
        <taxon>Nocardiaceae</taxon>
        <taxon>Nocardia</taxon>
    </lineage>
</organism>
<name>A0A2T2Z923_9NOCA</name>
<evidence type="ECO:0000259" key="2">
    <source>
        <dbReference type="SMART" id="SM00974"/>
    </source>
</evidence>
<dbReference type="Pfam" id="PF10544">
    <property type="entry name" value="T5orf172"/>
    <property type="match status" value="1"/>
</dbReference>
<comment type="caution">
    <text evidence="3">The sequence shown here is derived from an EMBL/GenBank/DDBJ whole genome shotgun (WGS) entry which is preliminary data.</text>
</comment>
<dbReference type="InterPro" id="IPR018306">
    <property type="entry name" value="Phage_T5_Orf172_DNA-bd"/>
</dbReference>
<dbReference type="EMBL" id="PYHS01000004">
    <property type="protein sequence ID" value="PSR64257.1"/>
    <property type="molecule type" value="Genomic_DNA"/>
</dbReference>
<reference evidence="3 4" key="1">
    <citation type="submission" date="2018-02" db="EMBL/GenBank/DDBJ databases">
        <title>8 Nocardia nova and 1 Nocardia cyriacigeorgica strain used for evolution to TMP-SMX.</title>
        <authorList>
            <person name="Mehta H."/>
            <person name="Weng J."/>
            <person name="Shamoo Y."/>
        </authorList>
    </citation>
    <scope>NUCLEOTIDE SEQUENCE [LARGE SCALE GENOMIC DNA]</scope>
    <source>
        <strain evidence="3 4">ATCC 33727</strain>
    </source>
</reference>
<protein>
    <recommendedName>
        <fullName evidence="2">Bacteriophage T5 Orf172 DNA-binding domain-containing protein</fullName>
    </recommendedName>
</protein>
<accession>A0A2T2Z923</accession>
<dbReference type="SMART" id="SM00974">
    <property type="entry name" value="T5orf172"/>
    <property type="match status" value="1"/>
</dbReference>
<evidence type="ECO:0000256" key="1">
    <source>
        <dbReference type="SAM" id="MobiDB-lite"/>
    </source>
</evidence>
<proteinExistence type="predicted"/>
<evidence type="ECO:0000313" key="4">
    <source>
        <dbReference type="Proteomes" id="UP000241647"/>
    </source>
</evidence>
<sequence>MTVATFRPDSHRCGFVYVLSNPAMPDMVKIGFTDQLVDDRASKLFTTGVPLPFEINLRALTMRWEDVETLVHQQLARKRVTSRREFFYISPHEAIETIYTCIETLNGIRSWPTTTIHILGGTDRVILPTKANDLFVPLAYPAPFAKTRWEVIDLWQSHSDGDQLEIYADSGSRWVSGLSDGDLYGDEDPVPFLDRKCEAPNISLNGKERLTTGERLIWLRDDVSPGKCIFKIFEAKDDCQIVSRTRYPNMSLEDGVNILEFPTRSPSPIMATIVSGALKLKGPRHWAPRPADRPFIGNERADPSRWLRQLGPKRNGANETKNSQPKGTGKIEQMGLW</sequence>